<dbReference type="InterPro" id="IPR024749">
    <property type="entry name" value="Collagen-bd_put"/>
</dbReference>
<evidence type="ECO:0000313" key="2">
    <source>
        <dbReference type="EMBL" id="GAG60280.1"/>
    </source>
</evidence>
<sequence length="299" mass="33659">MIARFGHHPGLIWNVGEEANEIYSDREQEALAAKIQQIDPYNHPVTVHRKSPWPFIGNKFFDLTSIQIGDGSNDFSTAKLSDYNAVVTDHRQKSTAICHAVPVMIDETPRITLVNDQTRTKLRTQVLYQIFFGGGNFELHFRDAYGQDGSVTIQNLEPLLDDMFRARQFIESLPFSEMKPCNGILSNQNNYCFGRAGEVYAVYFPAGGSDSVDLSNMQGNFNVVWFNPRTGETNQMGSVAGGAVRAFTTPDNNDWVLHLDNPQDQSSLGHQYKKVSFATSIDNTFVFYAYLPMLMECDN</sequence>
<name>X0YVM0_9ZZZZ</name>
<reference evidence="2" key="1">
    <citation type="journal article" date="2014" name="Front. Microbiol.">
        <title>High frequency of phylogenetically diverse reductive dehalogenase-homologous genes in deep subseafloor sedimentary metagenomes.</title>
        <authorList>
            <person name="Kawai M."/>
            <person name="Futagami T."/>
            <person name="Toyoda A."/>
            <person name="Takaki Y."/>
            <person name="Nishi S."/>
            <person name="Hori S."/>
            <person name="Arai W."/>
            <person name="Tsubouchi T."/>
            <person name="Morono Y."/>
            <person name="Uchiyama I."/>
            <person name="Ito T."/>
            <person name="Fujiyama A."/>
            <person name="Inagaki F."/>
            <person name="Takami H."/>
        </authorList>
    </citation>
    <scope>NUCLEOTIDE SEQUENCE</scope>
    <source>
        <strain evidence="2">Expedition CK06-06</strain>
    </source>
</reference>
<feature type="domain" description="Putative collagen-binding" evidence="1">
    <location>
        <begin position="188"/>
        <end position="260"/>
    </location>
</feature>
<comment type="caution">
    <text evidence="2">The sequence shown here is derived from an EMBL/GenBank/DDBJ whole genome shotgun (WGS) entry which is preliminary data.</text>
</comment>
<accession>X0YVM0</accession>
<dbReference type="PANTHER" id="PTHR37836:SF2">
    <property type="entry name" value="DUF4038 DOMAIN-CONTAINING PROTEIN"/>
    <property type="match status" value="1"/>
</dbReference>
<dbReference type="EMBL" id="BART01007599">
    <property type="protein sequence ID" value="GAG60280.1"/>
    <property type="molecule type" value="Genomic_DNA"/>
</dbReference>
<evidence type="ECO:0000259" key="1">
    <source>
        <dbReference type="Pfam" id="PF12904"/>
    </source>
</evidence>
<dbReference type="Pfam" id="PF12904">
    <property type="entry name" value="Collagen_bind_2"/>
    <property type="match status" value="1"/>
</dbReference>
<dbReference type="AlphaFoldDB" id="X0YVM0"/>
<organism evidence="2">
    <name type="scientific">marine sediment metagenome</name>
    <dbReference type="NCBI Taxonomy" id="412755"/>
    <lineage>
        <taxon>unclassified sequences</taxon>
        <taxon>metagenomes</taxon>
        <taxon>ecological metagenomes</taxon>
    </lineage>
</organism>
<dbReference type="Gene3D" id="3.20.20.80">
    <property type="entry name" value="Glycosidases"/>
    <property type="match status" value="1"/>
</dbReference>
<protein>
    <recommendedName>
        <fullName evidence="1">Putative collagen-binding domain-containing protein</fullName>
    </recommendedName>
</protein>
<proteinExistence type="predicted"/>
<dbReference type="PANTHER" id="PTHR37836">
    <property type="entry name" value="LMO1036 PROTEIN"/>
    <property type="match status" value="1"/>
</dbReference>
<gene>
    <name evidence="2" type="ORF">S01H4_17270</name>
</gene>